<evidence type="ECO:0000256" key="1">
    <source>
        <dbReference type="SAM" id="MobiDB-lite"/>
    </source>
</evidence>
<proteinExistence type="predicted"/>
<comment type="caution">
    <text evidence="2">The sequence shown here is derived from an EMBL/GenBank/DDBJ whole genome shotgun (WGS) entry which is preliminary data.</text>
</comment>
<dbReference type="EMBL" id="MCGQ01000049">
    <property type="protein sequence ID" value="OXY88965.1"/>
    <property type="molecule type" value="Genomic_DNA"/>
</dbReference>
<evidence type="ECO:0000313" key="3">
    <source>
        <dbReference type="Proteomes" id="UP000215483"/>
    </source>
</evidence>
<accession>A0A233RZY5</accession>
<feature type="compositionally biased region" description="Acidic residues" evidence="1">
    <location>
        <begin position="88"/>
        <end position="100"/>
    </location>
</feature>
<name>A0A233RZY5_STRDA</name>
<sequence length="156" mass="16431">MFSAVSQAYFADPRRAVSGKGSRRSPLGFGSEAVELILTPVVLAATAKAVECLAEIRFQHVTREGTVSALRRIFRVGQRSQGAPAPDDAAEDAPAPDDAAEGASSGTAAIELRQEDIEPLRHVVETTLHDCGVAPESSRLIADAIIGRCRAPRPTG</sequence>
<dbReference type="Proteomes" id="UP000215483">
    <property type="component" value="Unassembled WGS sequence"/>
</dbReference>
<keyword evidence="3" id="KW-1185">Reference proteome</keyword>
<feature type="region of interest" description="Disordered" evidence="1">
    <location>
        <begin position="78"/>
        <end position="106"/>
    </location>
</feature>
<evidence type="ECO:0000313" key="2">
    <source>
        <dbReference type="EMBL" id="OXY88965.1"/>
    </source>
</evidence>
<dbReference type="AlphaFoldDB" id="A0A233RZY5"/>
<reference evidence="2 3" key="1">
    <citation type="submission" date="2016-07" db="EMBL/GenBank/DDBJ databases">
        <title>Draft genome of Streptomyces diastatochromogenes.</title>
        <authorList>
            <person name="Podduturi R."/>
            <person name="Lukassen M.B."/>
            <person name="Clausen N."/>
            <person name="Nielsen J.L."/>
            <person name="Jorgensen N.O."/>
        </authorList>
    </citation>
    <scope>NUCLEOTIDE SEQUENCE [LARGE SCALE GENOMIC DNA]</scope>
    <source>
        <strain evidence="2 3">DSM 40608</strain>
    </source>
</reference>
<organism evidence="2 3">
    <name type="scientific">Streptomyces diastatochromogenes</name>
    <dbReference type="NCBI Taxonomy" id="42236"/>
    <lineage>
        <taxon>Bacteria</taxon>
        <taxon>Bacillati</taxon>
        <taxon>Actinomycetota</taxon>
        <taxon>Actinomycetes</taxon>
        <taxon>Kitasatosporales</taxon>
        <taxon>Streptomycetaceae</taxon>
        <taxon>Streptomyces</taxon>
    </lineage>
</organism>
<gene>
    <name evidence="2" type="ORF">BEK98_39785</name>
</gene>
<protein>
    <submittedName>
        <fullName evidence="2">Uncharacterized protein</fullName>
    </submittedName>
</protein>